<name>A0A8S5MR37_9CAUD</name>
<reference evidence="1" key="1">
    <citation type="journal article" date="2021" name="Proc. Natl. Acad. Sci. U.S.A.">
        <title>A Catalog of Tens of Thousands of Viruses from Human Metagenomes Reveals Hidden Associations with Chronic Diseases.</title>
        <authorList>
            <person name="Tisza M.J."/>
            <person name="Buck C.B."/>
        </authorList>
    </citation>
    <scope>NUCLEOTIDE SEQUENCE</scope>
    <source>
        <strain evidence="1">CtOAa14</strain>
    </source>
</reference>
<sequence length="233" mass="27012">MWNSVSPLSLKLSPTLLDAYDFYRNCPQSWKERAWEGIVSKLKAEPFVETEAIRKGHAFEDAAEHYCKTGNLPLPFNEQPEPFAKLFEACEGAEWQRWVRGAIKVLHADEVYQVRLNNKLDVYFPKGSIYKPAGHIIDLKTTGHYRGASKYQSGWQHVFYCYVTGITTFDYIVAEWEADDSYTIKALHRVPCQTDVEVCEREMRNSIAGFFAWLKGAKLWDAYVYDYCKNPRP</sequence>
<organism evidence="1">
    <name type="scientific">Myoviridae sp. ctOAa14</name>
    <dbReference type="NCBI Taxonomy" id="2826646"/>
    <lineage>
        <taxon>Viruses</taxon>
        <taxon>Duplodnaviria</taxon>
        <taxon>Heunggongvirae</taxon>
        <taxon>Uroviricota</taxon>
        <taxon>Caudoviricetes</taxon>
    </lineage>
</organism>
<accession>A0A8S5MR37</accession>
<evidence type="ECO:0000313" key="1">
    <source>
        <dbReference type="EMBL" id="DAD84684.1"/>
    </source>
</evidence>
<dbReference type="EMBL" id="BK014964">
    <property type="protein sequence ID" value="DAD84684.1"/>
    <property type="molecule type" value="Genomic_DNA"/>
</dbReference>
<proteinExistence type="predicted"/>
<protein>
    <submittedName>
        <fullName evidence="1">Exodeoxyribonuclease 8</fullName>
    </submittedName>
</protein>